<dbReference type="OrthoDB" id="1667110at2759"/>
<feature type="compositionally biased region" description="Polar residues" evidence="5">
    <location>
        <begin position="532"/>
        <end position="541"/>
    </location>
</feature>
<accession>A0A314Z3U4</accession>
<evidence type="ECO:0000256" key="3">
    <source>
        <dbReference type="ARBA" id="ARBA00022723"/>
    </source>
</evidence>
<dbReference type="Gene3D" id="2.60.120.650">
    <property type="entry name" value="Cupin"/>
    <property type="match status" value="1"/>
</dbReference>
<dbReference type="SMART" id="SM00558">
    <property type="entry name" value="JmjC"/>
    <property type="match status" value="1"/>
</dbReference>
<dbReference type="SUPFAM" id="SSF51197">
    <property type="entry name" value="Clavaminate synthase-like"/>
    <property type="match status" value="1"/>
</dbReference>
<dbReference type="EMBL" id="PJQY01000369">
    <property type="protein sequence ID" value="PQQ12154.1"/>
    <property type="molecule type" value="Genomic_DNA"/>
</dbReference>
<comment type="similarity">
    <text evidence="2">Belongs to the JARID1 histone demethylase family.</text>
</comment>
<dbReference type="GO" id="GO:0032259">
    <property type="term" value="P:methylation"/>
    <property type="evidence" value="ECO:0007669"/>
    <property type="project" value="UniProtKB-KW"/>
</dbReference>
<dbReference type="GO" id="GO:0032454">
    <property type="term" value="F:histone H3K9 demethylase activity"/>
    <property type="evidence" value="ECO:0007669"/>
    <property type="project" value="InterPro"/>
</dbReference>
<evidence type="ECO:0000256" key="2">
    <source>
        <dbReference type="ARBA" id="ARBA00006801"/>
    </source>
</evidence>
<keyword evidence="4" id="KW-0539">Nucleus</keyword>
<keyword evidence="7" id="KW-0489">Methyltransferase</keyword>
<feature type="compositionally biased region" description="Low complexity" evidence="5">
    <location>
        <begin position="49"/>
        <end position="68"/>
    </location>
</feature>
<dbReference type="GO" id="GO:0000785">
    <property type="term" value="C:chromatin"/>
    <property type="evidence" value="ECO:0007669"/>
    <property type="project" value="TreeGrafter"/>
</dbReference>
<comment type="caution">
    <text evidence="7">The sequence shown here is derived from an EMBL/GenBank/DDBJ whole genome shotgun (WGS) entry which is preliminary data.</text>
</comment>
<dbReference type="AlphaFoldDB" id="A0A314Z3U4"/>
<evidence type="ECO:0000313" key="8">
    <source>
        <dbReference type="Proteomes" id="UP000250321"/>
    </source>
</evidence>
<dbReference type="PANTHER" id="PTHR12549">
    <property type="entry name" value="JMJC DOMAIN-CONTAINING HISTONE DEMETHYLATION PROTEIN"/>
    <property type="match status" value="1"/>
</dbReference>
<gene>
    <name evidence="7" type="ORF">Pyn_00171</name>
</gene>
<organism evidence="7 8">
    <name type="scientific">Prunus yedoensis var. nudiflora</name>
    <dbReference type="NCBI Taxonomy" id="2094558"/>
    <lineage>
        <taxon>Eukaryota</taxon>
        <taxon>Viridiplantae</taxon>
        <taxon>Streptophyta</taxon>
        <taxon>Embryophyta</taxon>
        <taxon>Tracheophyta</taxon>
        <taxon>Spermatophyta</taxon>
        <taxon>Magnoliopsida</taxon>
        <taxon>eudicotyledons</taxon>
        <taxon>Gunneridae</taxon>
        <taxon>Pentapetalae</taxon>
        <taxon>rosids</taxon>
        <taxon>fabids</taxon>
        <taxon>Rosales</taxon>
        <taxon>Rosaceae</taxon>
        <taxon>Amygdaloideae</taxon>
        <taxon>Amygdaleae</taxon>
        <taxon>Prunus</taxon>
    </lineage>
</organism>
<feature type="region of interest" description="Disordered" evidence="5">
    <location>
        <begin position="48"/>
        <end position="69"/>
    </location>
</feature>
<feature type="region of interest" description="Disordered" evidence="5">
    <location>
        <begin position="509"/>
        <end position="548"/>
    </location>
</feature>
<dbReference type="STRING" id="2094558.A0A314Z3U4"/>
<name>A0A314Z3U4_PRUYE</name>
<dbReference type="GO" id="GO:0046872">
    <property type="term" value="F:metal ion binding"/>
    <property type="evidence" value="ECO:0007669"/>
    <property type="project" value="UniProtKB-KW"/>
</dbReference>
<feature type="domain" description="JmjC" evidence="6">
    <location>
        <begin position="400"/>
        <end position="555"/>
    </location>
</feature>
<evidence type="ECO:0000256" key="5">
    <source>
        <dbReference type="SAM" id="MobiDB-lite"/>
    </source>
</evidence>
<feature type="compositionally biased region" description="Acidic residues" evidence="5">
    <location>
        <begin position="516"/>
        <end position="531"/>
    </location>
</feature>
<keyword evidence="3" id="KW-0479">Metal-binding</keyword>
<evidence type="ECO:0000313" key="7">
    <source>
        <dbReference type="EMBL" id="PQQ12154.1"/>
    </source>
</evidence>
<dbReference type="InterPro" id="IPR045109">
    <property type="entry name" value="LSDs-like"/>
</dbReference>
<dbReference type="PANTHER" id="PTHR12549:SF37">
    <property type="entry name" value="LYSINE-SPECIFIC DEMETHYLASE JMJ26"/>
    <property type="match status" value="1"/>
</dbReference>
<reference evidence="7 8" key="1">
    <citation type="submission" date="2018-02" db="EMBL/GenBank/DDBJ databases">
        <title>Draft genome of wild Prunus yedoensis var. nudiflora.</title>
        <authorList>
            <person name="Baek S."/>
            <person name="Kim J.-H."/>
            <person name="Choi K."/>
            <person name="Kim G.-B."/>
            <person name="Cho A."/>
            <person name="Jang H."/>
            <person name="Shin C.-H."/>
            <person name="Yu H.-J."/>
            <person name="Mun J.-H."/>
        </authorList>
    </citation>
    <scope>NUCLEOTIDE SEQUENCE [LARGE SCALE GENOMIC DNA]</scope>
    <source>
        <strain evidence="8">cv. Jeju island</strain>
        <tissue evidence="7">Leaf</tissue>
    </source>
</reference>
<dbReference type="Proteomes" id="UP000250321">
    <property type="component" value="Unassembled WGS sequence"/>
</dbReference>
<evidence type="ECO:0000256" key="4">
    <source>
        <dbReference type="ARBA" id="ARBA00023242"/>
    </source>
</evidence>
<keyword evidence="7" id="KW-0808">Transferase</keyword>
<evidence type="ECO:0000256" key="1">
    <source>
        <dbReference type="ARBA" id="ARBA00004123"/>
    </source>
</evidence>
<sequence>MDELDELEEDEEIMFLIKARTRKRRSVDCEVMGRGSSKDERVKYELRNTTSKISSSSPPSSSGSSCTSKYTEDNREVYLKCHHCMKEEKKTIVSCSKCKKNSYCVRCIKQWYVFYTDSIFFFLNLHSHFNCIMVSFYCSYRYPHMKVKEVKDLCPFCRRNCNCNACLHSTGVIETPKRDISDRERAQHLECLISKLLPFLKQISQEQVQEIEIEANIRGLSPSEFEIPQTLCFNDERVYCNHCATSIIDLHRSCPKCSYELCLSCCREIRQGCLLDRGEVKFQYRSRDSRDTLKEEGLLRFKEHWVNGEPVIVRNVLEQANGLSWEPMVMWRALSENMDTASTSQFSEVKTIDCLAGCEVEINTREFFKGYTEGRMYNNLWPEMLKLKDWPPSDKFEDLLPRHCDEFISALPFQEYTDPRAGILNLAVKLPPGVLKPDMGPKTYIAYGLMEELGRGDSVTKLHCDMSDAVNILTHTSEVQLSDEQQSAISRLNKLHRAQDERELMDWMNSLKDGGQPDDEDEDEDEDELDEPTTSGSSSTEVAEETGGALWDIFGERMFLN</sequence>
<keyword evidence="8" id="KW-1185">Reference proteome</keyword>
<dbReference type="GO" id="GO:0006357">
    <property type="term" value="P:regulation of transcription by RNA polymerase II"/>
    <property type="evidence" value="ECO:0007669"/>
    <property type="project" value="TreeGrafter"/>
</dbReference>
<dbReference type="InterPro" id="IPR003347">
    <property type="entry name" value="JmjC_dom"/>
</dbReference>
<comment type="subcellular location">
    <subcellularLocation>
        <location evidence="1">Nucleus</location>
    </subcellularLocation>
</comment>
<dbReference type="GO" id="GO:0003712">
    <property type="term" value="F:transcription coregulator activity"/>
    <property type="evidence" value="ECO:0007669"/>
    <property type="project" value="TreeGrafter"/>
</dbReference>
<dbReference type="GO" id="GO:0000118">
    <property type="term" value="C:histone deacetylase complex"/>
    <property type="evidence" value="ECO:0007669"/>
    <property type="project" value="TreeGrafter"/>
</dbReference>
<dbReference type="GO" id="GO:0008168">
    <property type="term" value="F:methyltransferase activity"/>
    <property type="evidence" value="ECO:0007669"/>
    <property type="project" value="UniProtKB-KW"/>
</dbReference>
<dbReference type="GO" id="GO:0031490">
    <property type="term" value="F:chromatin DNA binding"/>
    <property type="evidence" value="ECO:0007669"/>
    <property type="project" value="TreeGrafter"/>
</dbReference>
<proteinExistence type="inferred from homology"/>
<evidence type="ECO:0000259" key="6">
    <source>
        <dbReference type="SMART" id="SM00558"/>
    </source>
</evidence>
<protein>
    <submittedName>
        <fullName evidence="7">Lysine-specific demethylase JMJ25 isoform X1</fullName>
    </submittedName>
</protein>